<dbReference type="PIRSF" id="PIRSF009283">
    <property type="entry name" value="HPP_dOase"/>
    <property type="match status" value="1"/>
</dbReference>
<organism evidence="7 8">
    <name type="scientific">Bdellovibrio bacteriovorus</name>
    <dbReference type="NCBI Taxonomy" id="959"/>
    <lineage>
        <taxon>Bacteria</taxon>
        <taxon>Pseudomonadati</taxon>
        <taxon>Bdellovibrionota</taxon>
        <taxon>Bdellovibrionia</taxon>
        <taxon>Bdellovibrionales</taxon>
        <taxon>Pseudobdellovibrionaceae</taxon>
        <taxon>Bdellovibrio</taxon>
    </lineage>
</organism>
<dbReference type="GO" id="GO:0003868">
    <property type="term" value="F:4-hydroxyphenylpyruvate dioxygenase activity"/>
    <property type="evidence" value="ECO:0007669"/>
    <property type="project" value="InterPro"/>
</dbReference>
<evidence type="ECO:0000259" key="6">
    <source>
        <dbReference type="PROSITE" id="PS51819"/>
    </source>
</evidence>
<dbReference type="InterPro" id="IPR005956">
    <property type="entry name" value="4OHPhenylPyrv_dOase"/>
</dbReference>
<feature type="binding site" evidence="5">
    <location>
        <position position="319"/>
    </location>
    <ligand>
        <name>Fe cation</name>
        <dbReference type="ChEBI" id="CHEBI:24875"/>
    </ligand>
</feature>
<dbReference type="InterPro" id="IPR041736">
    <property type="entry name" value="4OHPhenylPyrv_dOase_N"/>
</dbReference>
<keyword evidence="7" id="KW-0560">Oxidoreductase</keyword>
<feature type="binding site" evidence="5">
    <location>
        <position position="240"/>
    </location>
    <ligand>
        <name>Fe cation</name>
        <dbReference type="ChEBI" id="CHEBI:24875"/>
    </ligand>
</feature>
<accession>A0A1Z3N4I5</accession>
<dbReference type="SUPFAM" id="SSF54593">
    <property type="entry name" value="Glyoxalase/Bleomycin resistance protein/Dihydroxybiphenyl dioxygenase"/>
    <property type="match status" value="1"/>
</dbReference>
<dbReference type="PANTHER" id="PTHR11959:SF1">
    <property type="entry name" value="4-HYDROXYPHENYLPYRUVATE DIOXYGENASE"/>
    <property type="match status" value="1"/>
</dbReference>
<dbReference type="CDD" id="cd08342">
    <property type="entry name" value="HPPD_N_like"/>
    <property type="match status" value="1"/>
</dbReference>
<comment type="cofactor">
    <cofactor evidence="5">
        <name>Fe cation</name>
        <dbReference type="ChEBI" id="CHEBI:24875"/>
    </cofactor>
    <text evidence="5">Binds 1 Fe cation per subunit.</text>
</comment>
<evidence type="ECO:0000313" key="7">
    <source>
        <dbReference type="EMBL" id="ASD62380.1"/>
    </source>
</evidence>
<evidence type="ECO:0000256" key="4">
    <source>
        <dbReference type="ARBA" id="ARBA00023004"/>
    </source>
</evidence>
<dbReference type="PANTHER" id="PTHR11959">
    <property type="entry name" value="4-HYDROXYPHENYLPYRUVATE DIOXYGENASE"/>
    <property type="match status" value="1"/>
</dbReference>
<name>A0A1Z3N4I5_BDEBC</name>
<dbReference type="Gene3D" id="3.10.180.10">
    <property type="entry name" value="2,3-Dihydroxybiphenyl 1,2-Dioxygenase, domain 1"/>
    <property type="match status" value="2"/>
</dbReference>
<dbReference type="InterPro" id="IPR029068">
    <property type="entry name" value="Glyas_Bleomycin-R_OHBP_Dase"/>
</dbReference>
<keyword evidence="3" id="KW-0677">Repeat</keyword>
<keyword evidence="7" id="KW-0223">Dioxygenase</keyword>
<dbReference type="Proteomes" id="UP000197003">
    <property type="component" value="Chromosome"/>
</dbReference>
<evidence type="ECO:0000256" key="5">
    <source>
        <dbReference type="PIRSR" id="PIRSR009283-1"/>
    </source>
</evidence>
<evidence type="ECO:0000256" key="3">
    <source>
        <dbReference type="ARBA" id="ARBA00022737"/>
    </source>
</evidence>
<proteinExistence type="inferred from homology"/>
<reference evidence="7 8" key="1">
    <citation type="submission" date="2017-04" db="EMBL/GenBank/DDBJ databases">
        <title>Whole genome sequence of Bdellovibrio bacteriovorus strain SSB218315.</title>
        <authorList>
            <person name="Oyedara O."/>
            <person name="Rodriguez-Perez M.A."/>
        </authorList>
    </citation>
    <scope>NUCLEOTIDE SEQUENCE [LARGE SCALE GENOMIC DNA]</scope>
    <source>
        <strain evidence="7 8">SSB218315</strain>
    </source>
</reference>
<dbReference type="RefSeq" id="WP_088564028.1">
    <property type="nucleotide sequence ID" value="NZ_CP020946.1"/>
</dbReference>
<evidence type="ECO:0000313" key="8">
    <source>
        <dbReference type="Proteomes" id="UP000197003"/>
    </source>
</evidence>
<dbReference type="EMBL" id="CP020946">
    <property type="protein sequence ID" value="ASD62380.1"/>
    <property type="molecule type" value="Genomic_DNA"/>
</dbReference>
<feature type="binding site" evidence="5">
    <location>
        <position position="162"/>
    </location>
    <ligand>
        <name>Fe cation</name>
        <dbReference type="ChEBI" id="CHEBI:24875"/>
    </ligand>
</feature>
<feature type="domain" description="VOC" evidence="6">
    <location>
        <begin position="159"/>
        <end position="310"/>
    </location>
</feature>
<dbReference type="FunFam" id="3.10.180.10:FF:000007">
    <property type="entry name" value="4-hydroxyphenylpyruvate dioxygenase"/>
    <property type="match status" value="1"/>
</dbReference>
<evidence type="ECO:0000256" key="1">
    <source>
        <dbReference type="ARBA" id="ARBA00005877"/>
    </source>
</evidence>
<sequence>MAQVTEKNPVGLNGVDFIEYSGPDAHFFEQVFKRYAFKEVGQVHGKNIKLFRQGDINFILNCEPQTFATDFAKLHGPCVNATGFRVFDADQAFKTAVARGARPYDGNEHQKGATPFPAIYGIGDSLIYFMDQKNQDKLYNEIFQVKPEDKAPVGVGFTVVDHFTNNVPKGEMDKWQRFYEDVFGFYEAKFFDIRGSKTGLLSRAMRSPCGKFSVPINEPTEEKSQIQEYLDEYKGSGIQHIALLTNDINYSLESLKSSDIQFLTPPPHTYYEMIPERVPGVTEDISRLEKNAILVDGDKTGKYLLQIFTKNTFGPIFYELIQRKGHDGFGDGNFQALFDAIERDQRDRGYLT</sequence>
<dbReference type="AlphaFoldDB" id="A0A1Z3N4I5"/>
<dbReference type="Pfam" id="PF14696">
    <property type="entry name" value="Glyoxalase_5"/>
    <property type="match status" value="1"/>
</dbReference>
<dbReference type="Pfam" id="PF00903">
    <property type="entry name" value="Glyoxalase"/>
    <property type="match status" value="1"/>
</dbReference>
<keyword evidence="7" id="KW-0670">Pyruvate</keyword>
<dbReference type="CDD" id="cd07250">
    <property type="entry name" value="HPPD_C_like"/>
    <property type="match status" value="1"/>
</dbReference>
<dbReference type="OrthoDB" id="5288589at2"/>
<keyword evidence="4 5" id="KW-0408">Iron</keyword>
<dbReference type="InterPro" id="IPR037523">
    <property type="entry name" value="VOC_core"/>
</dbReference>
<dbReference type="GO" id="GO:0046872">
    <property type="term" value="F:metal ion binding"/>
    <property type="evidence" value="ECO:0007669"/>
    <property type="project" value="UniProtKB-KW"/>
</dbReference>
<evidence type="ECO:0000256" key="2">
    <source>
        <dbReference type="ARBA" id="ARBA00022723"/>
    </source>
</evidence>
<dbReference type="InterPro" id="IPR041735">
    <property type="entry name" value="4OHPhenylPyrv_dOase_C"/>
</dbReference>
<comment type="similarity">
    <text evidence="1">Belongs to the 4HPPD family.</text>
</comment>
<keyword evidence="2 5" id="KW-0479">Metal-binding</keyword>
<gene>
    <name evidence="7" type="ORF">B9G79_01780</name>
</gene>
<dbReference type="PROSITE" id="PS51819">
    <property type="entry name" value="VOC"/>
    <property type="match status" value="2"/>
</dbReference>
<dbReference type="InterPro" id="IPR004360">
    <property type="entry name" value="Glyas_Fos-R_dOase_dom"/>
</dbReference>
<dbReference type="GO" id="GO:0006572">
    <property type="term" value="P:L-tyrosine catabolic process"/>
    <property type="evidence" value="ECO:0007669"/>
    <property type="project" value="TreeGrafter"/>
</dbReference>
<feature type="domain" description="VOC" evidence="6">
    <location>
        <begin position="14"/>
        <end position="132"/>
    </location>
</feature>
<dbReference type="NCBIfam" id="TIGR01263">
    <property type="entry name" value="4HPPD"/>
    <property type="match status" value="1"/>
</dbReference>
<protein>
    <submittedName>
        <fullName evidence="7">4-hydroxyphenylpyruvate dioxygenase</fullName>
    </submittedName>
</protein>